<comment type="caution">
    <text evidence="7">The sequence shown here is derived from an EMBL/GenBank/DDBJ whole genome shotgun (WGS) entry which is preliminary data.</text>
</comment>
<keyword evidence="3" id="KW-1133">Transmembrane helix</keyword>
<reference evidence="7 8" key="1">
    <citation type="journal article" date="2016" name="Nat. Commun.">
        <title>Thousands of microbial genomes shed light on interconnected biogeochemical processes in an aquifer system.</title>
        <authorList>
            <person name="Anantharaman K."/>
            <person name="Brown C.T."/>
            <person name="Hug L.A."/>
            <person name="Sharon I."/>
            <person name="Castelle C.J."/>
            <person name="Probst A.J."/>
            <person name="Thomas B.C."/>
            <person name="Singh A."/>
            <person name="Wilkins M.J."/>
            <person name="Karaoz U."/>
            <person name="Brodie E.L."/>
            <person name="Williams K.H."/>
            <person name="Hubbard S.S."/>
            <person name="Banfield J.F."/>
        </authorList>
    </citation>
    <scope>NUCLEOTIDE SEQUENCE [LARGE SCALE GENOMIC DNA]</scope>
</reference>
<keyword evidence="6" id="KW-0961">Cell wall biogenesis/degradation</keyword>
<keyword evidence="2" id="KW-0812">Transmembrane</keyword>
<evidence type="ECO:0000313" key="8">
    <source>
        <dbReference type="Proteomes" id="UP000178059"/>
    </source>
</evidence>
<gene>
    <name evidence="7" type="ORF">A2824_01900</name>
</gene>
<sequence length="290" mass="32951">MKYFIGILIAVFILVFISLLLVGAPADFPVDSTYSVKSGNSLTQIANDLESKSIIRSEAVFQFFVILFAGDKNVIAGDYLLDKALSVSALAKRMVLGQYSMSAVKITILEGFNSEKISEVFREKLNNFDAEEFKNLAKAEEGYLFPDTYFFFPTTRAEEIIKVMRANFDKKTESLQREAASLEKNWSDIIIMASIIEREAFGNGDEETISGILWKRFERKMLLQADAAPETYEKLGLPERAISNPGLRSIAAALYPAETPYLFYLHDKNGNIHYAKTFEEHRRNIRRYLK</sequence>
<evidence type="ECO:0000313" key="7">
    <source>
        <dbReference type="EMBL" id="OGI69183.1"/>
    </source>
</evidence>
<dbReference type="Proteomes" id="UP000178059">
    <property type="component" value="Unassembled WGS sequence"/>
</dbReference>
<name>A0A1F6VHS2_9BACT</name>
<dbReference type="EMBL" id="MFTT01000032">
    <property type="protein sequence ID" value="OGI69183.1"/>
    <property type="molecule type" value="Genomic_DNA"/>
</dbReference>
<keyword evidence="4" id="KW-0472">Membrane</keyword>
<dbReference type="Pfam" id="PF02618">
    <property type="entry name" value="YceG"/>
    <property type="match status" value="2"/>
</dbReference>
<dbReference type="Gene3D" id="3.30.160.60">
    <property type="entry name" value="Classic Zinc Finger"/>
    <property type="match status" value="1"/>
</dbReference>
<keyword evidence="1" id="KW-1003">Cell membrane</keyword>
<dbReference type="PANTHER" id="PTHR30518:SF2">
    <property type="entry name" value="ENDOLYTIC MUREIN TRANSGLYCOSYLASE"/>
    <property type="match status" value="1"/>
</dbReference>
<dbReference type="InterPro" id="IPR003770">
    <property type="entry name" value="MLTG-like"/>
</dbReference>
<evidence type="ECO:0000256" key="3">
    <source>
        <dbReference type="ARBA" id="ARBA00022989"/>
    </source>
</evidence>
<keyword evidence="5" id="KW-0456">Lyase</keyword>
<accession>A0A1F6VHS2</accession>
<organism evidence="7 8">
    <name type="scientific">Candidatus Nomurabacteria bacterium RIFCSPHIGHO2_01_FULL_42_16</name>
    <dbReference type="NCBI Taxonomy" id="1801743"/>
    <lineage>
        <taxon>Bacteria</taxon>
        <taxon>Candidatus Nomuraibacteriota</taxon>
    </lineage>
</organism>
<evidence type="ECO:0000256" key="2">
    <source>
        <dbReference type="ARBA" id="ARBA00022692"/>
    </source>
</evidence>
<evidence type="ECO:0000256" key="1">
    <source>
        <dbReference type="ARBA" id="ARBA00022475"/>
    </source>
</evidence>
<evidence type="ECO:0000256" key="6">
    <source>
        <dbReference type="ARBA" id="ARBA00023316"/>
    </source>
</evidence>
<proteinExistence type="predicted"/>
<evidence type="ECO:0008006" key="9">
    <source>
        <dbReference type="Google" id="ProtNLM"/>
    </source>
</evidence>
<dbReference type="AlphaFoldDB" id="A0A1F6VHS2"/>
<dbReference type="GO" id="GO:0016829">
    <property type="term" value="F:lyase activity"/>
    <property type="evidence" value="ECO:0007669"/>
    <property type="project" value="UniProtKB-KW"/>
</dbReference>
<dbReference type="Gene3D" id="3.30.1490.480">
    <property type="entry name" value="Endolytic murein transglycosylase"/>
    <property type="match status" value="1"/>
</dbReference>
<dbReference type="GO" id="GO:0071555">
    <property type="term" value="P:cell wall organization"/>
    <property type="evidence" value="ECO:0007669"/>
    <property type="project" value="UniProtKB-KW"/>
</dbReference>
<dbReference type="PANTHER" id="PTHR30518">
    <property type="entry name" value="ENDOLYTIC MUREIN TRANSGLYCOSYLASE"/>
    <property type="match status" value="1"/>
</dbReference>
<evidence type="ECO:0000256" key="4">
    <source>
        <dbReference type="ARBA" id="ARBA00023136"/>
    </source>
</evidence>
<dbReference type="STRING" id="1801743.A2824_01900"/>
<protein>
    <recommendedName>
        <fullName evidence="9">Peptidoglycan polymerization terminase</fullName>
    </recommendedName>
</protein>
<evidence type="ECO:0000256" key="5">
    <source>
        <dbReference type="ARBA" id="ARBA00023239"/>
    </source>
</evidence>